<organism evidence="3 4">
    <name type="scientific">Brassica oleracea var. oleracea</name>
    <dbReference type="NCBI Taxonomy" id="109376"/>
    <lineage>
        <taxon>Eukaryota</taxon>
        <taxon>Viridiplantae</taxon>
        <taxon>Streptophyta</taxon>
        <taxon>Embryophyta</taxon>
        <taxon>Tracheophyta</taxon>
        <taxon>Spermatophyta</taxon>
        <taxon>Magnoliopsida</taxon>
        <taxon>eudicotyledons</taxon>
        <taxon>Gunneridae</taxon>
        <taxon>Pentapetalae</taxon>
        <taxon>rosids</taxon>
        <taxon>malvids</taxon>
        <taxon>Brassicales</taxon>
        <taxon>Brassicaceae</taxon>
        <taxon>Brassiceae</taxon>
        <taxon>Brassica</taxon>
    </lineage>
</organism>
<reference evidence="3 4" key="1">
    <citation type="journal article" date="2014" name="Genome Biol.">
        <title>Transcriptome and methylome profiling reveals relics of genome dominance in the mesopolyploid Brassica oleracea.</title>
        <authorList>
            <person name="Parkin I.A."/>
            <person name="Koh C."/>
            <person name="Tang H."/>
            <person name="Robinson S.J."/>
            <person name="Kagale S."/>
            <person name="Clarke W.E."/>
            <person name="Town C.D."/>
            <person name="Nixon J."/>
            <person name="Krishnakumar V."/>
            <person name="Bidwell S.L."/>
            <person name="Denoeud F."/>
            <person name="Belcram H."/>
            <person name="Links M.G."/>
            <person name="Just J."/>
            <person name="Clarke C."/>
            <person name="Bender T."/>
            <person name="Huebert T."/>
            <person name="Mason A.S."/>
            <person name="Pires J.C."/>
            <person name="Barker G."/>
            <person name="Moore J."/>
            <person name="Walley P.G."/>
            <person name="Manoli S."/>
            <person name="Batley J."/>
            <person name="Edwards D."/>
            <person name="Nelson M.N."/>
            <person name="Wang X."/>
            <person name="Paterson A.H."/>
            <person name="King G."/>
            <person name="Bancroft I."/>
            <person name="Chalhoub B."/>
            <person name="Sharpe A.G."/>
        </authorList>
    </citation>
    <scope>NUCLEOTIDE SEQUENCE</scope>
    <source>
        <strain evidence="3 4">cv. TO1000</strain>
    </source>
</reference>
<dbReference type="GO" id="GO:0016020">
    <property type="term" value="C:membrane"/>
    <property type="evidence" value="ECO:0007669"/>
    <property type="project" value="UniProtKB-SubCell"/>
</dbReference>
<keyword evidence="4" id="KW-1185">Reference proteome</keyword>
<dbReference type="OMA" id="WIKCTIM"/>
<feature type="compositionally biased region" description="Low complexity" evidence="2">
    <location>
        <begin position="138"/>
        <end position="150"/>
    </location>
</feature>
<feature type="transmembrane region" description="Helical" evidence="1">
    <location>
        <begin position="37"/>
        <end position="58"/>
    </location>
</feature>
<dbReference type="InterPro" id="IPR004345">
    <property type="entry name" value="TB2_DP1_HVA22"/>
</dbReference>
<proteinExistence type="inferred from homology"/>
<dbReference type="EnsemblPlants" id="Bo2g085300.1">
    <property type="protein sequence ID" value="Bo2g085300.1"/>
    <property type="gene ID" value="Bo2g085300"/>
</dbReference>
<protein>
    <recommendedName>
        <fullName evidence="1">HVA22-like protein</fullName>
    </recommendedName>
</protein>
<dbReference type="PANTHER" id="PTHR12300:SF147">
    <property type="entry name" value="HVA22-LIKE PROTEIN"/>
    <property type="match status" value="1"/>
</dbReference>
<accession>A0A0D3AQU7</accession>
<evidence type="ECO:0000313" key="4">
    <source>
        <dbReference type="Proteomes" id="UP000032141"/>
    </source>
</evidence>
<comment type="similarity">
    <text evidence="1">Belongs to the DP1 family.</text>
</comment>
<feature type="transmembrane region" description="Helical" evidence="1">
    <location>
        <begin position="12"/>
        <end position="31"/>
    </location>
</feature>
<dbReference type="HOGENOM" id="CLU_028431_5_2_1"/>
<evidence type="ECO:0000313" key="3">
    <source>
        <dbReference type="EnsemblPlants" id="Bo2g085300.1"/>
    </source>
</evidence>
<reference evidence="3" key="2">
    <citation type="submission" date="2015-03" db="UniProtKB">
        <authorList>
            <consortium name="EnsemblPlants"/>
        </authorList>
    </citation>
    <scope>IDENTIFICATION</scope>
</reference>
<dbReference type="PANTHER" id="PTHR12300">
    <property type="entry name" value="HVA22-LIKE PROTEINS"/>
    <property type="match status" value="1"/>
</dbReference>
<name>A0A0D3AQU7_BRAOL</name>
<comment type="subcellular location">
    <subcellularLocation>
        <location evidence="1">Membrane</location>
        <topology evidence="1">Multi-pass membrane protein</topology>
    </subcellularLocation>
</comment>
<sequence>MIGSFLTRPLIMVFGYAYPAYGILVAALTILERVGDALVSWLPLYSEAKLAFFVYLWFPKTKGTTYVYNAFFKPYVSKHENDIDRNLMEIIKTRAGDMAMIYLQKAFDYGHARFFEILQYIREQSTPKPQSKEKKETTTPQLDDLTLTVTEENKATHDEMKKG</sequence>
<dbReference type="eggNOG" id="KOG1726">
    <property type="taxonomic scope" value="Eukaryota"/>
</dbReference>
<keyword evidence="1" id="KW-0472">Membrane</keyword>
<keyword evidence="1" id="KW-1133">Transmembrane helix</keyword>
<feature type="compositionally biased region" description="Basic and acidic residues" evidence="2">
    <location>
        <begin position="151"/>
        <end position="163"/>
    </location>
</feature>
<evidence type="ECO:0000256" key="1">
    <source>
        <dbReference type="RuleBase" id="RU362006"/>
    </source>
</evidence>
<keyword evidence="1" id="KW-0812">Transmembrane</keyword>
<dbReference type="AlphaFoldDB" id="A0A0D3AQU7"/>
<evidence type="ECO:0000256" key="2">
    <source>
        <dbReference type="SAM" id="MobiDB-lite"/>
    </source>
</evidence>
<dbReference type="Gramene" id="Bo2g085300.1">
    <property type="protein sequence ID" value="Bo2g085300.1"/>
    <property type="gene ID" value="Bo2g085300"/>
</dbReference>
<feature type="region of interest" description="Disordered" evidence="2">
    <location>
        <begin position="125"/>
        <end position="163"/>
    </location>
</feature>
<dbReference type="Proteomes" id="UP000032141">
    <property type="component" value="Chromosome C2"/>
</dbReference>
<dbReference type="Pfam" id="PF03134">
    <property type="entry name" value="TB2_DP1_HVA22"/>
    <property type="match status" value="1"/>
</dbReference>